<name>A0ABM8XZ89_9BURK</name>
<dbReference type="EMBL" id="CAJZAG010000015">
    <property type="protein sequence ID" value="CAG9185769.1"/>
    <property type="molecule type" value="Genomic_DNA"/>
</dbReference>
<dbReference type="Proteomes" id="UP000706525">
    <property type="component" value="Unassembled WGS sequence"/>
</dbReference>
<evidence type="ECO:0000313" key="1">
    <source>
        <dbReference type="EMBL" id="CAG9185769.1"/>
    </source>
</evidence>
<evidence type="ECO:0000313" key="2">
    <source>
        <dbReference type="Proteomes" id="UP000706525"/>
    </source>
</evidence>
<organism evidence="1 2">
    <name type="scientific">Cupriavidus pampae</name>
    <dbReference type="NCBI Taxonomy" id="659251"/>
    <lineage>
        <taxon>Bacteria</taxon>
        <taxon>Pseudomonadati</taxon>
        <taxon>Pseudomonadota</taxon>
        <taxon>Betaproteobacteria</taxon>
        <taxon>Burkholderiales</taxon>
        <taxon>Burkholderiaceae</taxon>
        <taxon>Cupriavidus</taxon>
    </lineage>
</organism>
<proteinExistence type="predicted"/>
<gene>
    <name evidence="1" type="ORF">LMG32289_06098</name>
</gene>
<sequence>MQSFYRRAVVKGLTYASDTWLEEGAAMMMEDFASQSTDSTYNAIRDIRGRACAYLARNVVIGYSLCSYCVSDASTLHRKVPASALH</sequence>
<accession>A0ABM8XZ89</accession>
<reference evidence="1 2" key="1">
    <citation type="submission" date="2021-08" db="EMBL/GenBank/DDBJ databases">
        <authorList>
            <person name="Peeters C."/>
        </authorList>
    </citation>
    <scope>NUCLEOTIDE SEQUENCE [LARGE SCALE GENOMIC DNA]</scope>
    <source>
        <strain evidence="1 2">LMG 32289</strain>
    </source>
</reference>
<protein>
    <submittedName>
        <fullName evidence="1">Uncharacterized protein</fullName>
    </submittedName>
</protein>
<dbReference type="InterPro" id="IPR019501">
    <property type="entry name" value="Peptidase_M30_hyicolysin"/>
</dbReference>
<comment type="caution">
    <text evidence="1">The sequence shown here is derived from an EMBL/GenBank/DDBJ whole genome shotgun (WGS) entry which is preliminary data.</text>
</comment>
<dbReference type="Pfam" id="PF10460">
    <property type="entry name" value="Peptidase_M30"/>
    <property type="match status" value="1"/>
</dbReference>
<dbReference type="RefSeq" id="WP_253074816.1">
    <property type="nucleotide sequence ID" value="NZ_CAJZAG010000015.1"/>
</dbReference>
<keyword evidence="2" id="KW-1185">Reference proteome</keyword>